<dbReference type="EMBL" id="VLTN01000031">
    <property type="protein sequence ID" value="KAA0150903.1"/>
    <property type="molecule type" value="Genomic_DNA"/>
</dbReference>
<dbReference type="SUPFAM" id="SSF82199">
    <property type="entry name" value="SET domain"/>
    <property type="match status" value="1"/>
</dbReference>
<feature type="domain" description="SET" evidence="2">
    <location>
        <begin position="87"/>
        <end position="220"/>
    </location>
</feature>
<dbReference type="Pfam" id="PF00856">
    <property type="entry name" value="SET"/>
    <property type="match status" value="1"/>
</dbReference>
<dbReference type="Proteomes" id="UP000323011">
    <property type="component" value="Unassembled WGS sequence"/>
</dbReference>
<keyword evidence="1" id="KW-0732">Signal</keyword>
<sequence>MWHRNKPQLLLKAAAAAAVLVAAARAAAADLDSGRLAPGSSTRFVVREDFIEQFKLPCEVMVAELIAAQGANWSFPARAWLPDEAPPAARIARSPIEGIGLFAARSVDAGEDVLVPPPSGLVLDYEGPGFEFDTACCGSGVATAADHMDRILTSLGTLYVAPMGIDLFPNHSPDPNCRVEVRFEVRDEPGASRPALVSMRTVLVALRSVAQGEEITYDYGTFMDARIDVPGEHEPWLVTEAQQDVLGCGESVTLG</sequence>
<evidence type="ECO:0000259" key="2">
    <source>
        <dbReference type="PROSITE" id="PS50280"/>
    </source>
</evidence>
<accession>A0A5A8CCM8</accession>
<dbReference type="AlphaFoldDB" id="A0A5A8CCM8"/>
<dbReference type="CDD" id="cd08161">
    <property type="entry name" value="SET"/>
    <property type="match status" value="1"/>
</dbReference>
<keyword evidence="4" id="KW-1185">Reference proteome</keyword>
<dbReference type="InterPro" id="IPR001214">
    <property type="entry name" value="SET_dom"/>
</dbReference>
<comment type="caution">
    <text evidence="3">The sequence shown here is derived from an EMBL/GenBank/DDBJ whole genome shotgun (WGS) entry which is preliminary data.</text>
</comment>
<dbReference type="PROSITE" id="PS50280">
    <property type="entry name" value="SET"/>
    <property type="match status" value="1"/>
</dbReference>
<organism evidence="3 4">
    <name type="scientific">Cafeteria roenbergensis</name>
    <name type="common">Marine flagellate</name>
    <dbReference type="NCBI Taxonomy" id="33653"/>
    <lineage>
        <taxon>Eukaryota</taxon>
        <taxon>Sar</taxon>
        <taxon>Stramenopiles</taxon>
        <taxon>Bigyra</taxon>
        <taxon>Opalozoa</taxon>
        <taxon>Bicosoecida</taxon>
        <taxon>Cafeteriaceae</taxon>
        <taxon>Cafeteria</taxon>
    </lineage>
</organism>
<reference evidence="3 4" key="1">
    <citation type="submission" date="2019-07" db="EMBL/GenBank/DDBJ databases">
        <title>Genomes of Cafeteria roenbergensis.</title>
        <authorList>
            <person name="Fischer M.G."/>
            <person name="Hackl T."/>
            <person name="Roman M."/>
        </authorList>
    </citation>
    <scope>NUCLEOTIDE SEQUENCE [LARGE SCALE GENOMIC DNA]</scope>
    <source>
        <strain evidence="3 4">BVI</strain>
    </source>
</reference>
<gene>
    <name evidence="3" type="ORF">FNF29_05017</name>
</gene>
<dbReference type="InterPro" id="IPR046341">
    <property type="entry name" value="SET_dom_sf"/>
</dbReference>
<evidence type="ECO:0000313" key="3">
    <source>
        <dbReference type="EMBL" id="KAA0150903.1"/>
    </source>
</evidence>
<evidence type="ECO:0000256" key="1">
    <source>
        <dbReference type="SAM" id="SignalP"/>
    </source>
</evidence>
<proteinExistence type="predicted"/>
<name>A0A5A8CCM8_CAFRO</name>
<feature type="chain" id="PRO_5023140326" description="SET domain-containing protein" evidence="1">
    <location>
        <begin position="30"/>
        <end position="255"/>
    </location>
</feature>
<evidence type="ECO:0000313" key="4">
    <source>
        <dbReference type="Proteomes" id="UP000323011"/>
    </source>
</evidence>
<dbReference type="Gene3D" id="2.170.270.10">
    <property type="entry name" value="SET domain"/>
    <property type="match status" value="1"/>
</dbReference>
<feature type="signal peptide" evidence="1">
    <location>
        <begin position="1"/>
        <end position="29"/>
    </location>
</feature>
<protein>
    <recommendedName>
        <fullName evidence="2">SET domain-containing protein</fullName>
    </recommendedName>
</protein>